<evidence type="ECO:0000256" key="9">
    <source>
        <dbReference type="ARBA" id="ARBA00022842"/>
    </source>
</evidence>
<dbReference type="CDD" id="cd00739">
    <property type="entry name" value="DHPS"/>
    <property type="match status" value="1"/>
</dbReference>
<dbReference type="EC" id="2.5.1.15" evidence="5 12"/>
<evidence type="ECO:0000256" key="11">
    <source>
        <dbReference type="ARBA" id="ARBA00030193"/>
    </source>
</evidence>
<evidence type="ECO:0000256" key="2">
    <source>
        <dbReference type="ARBA" id="ARBA00001946"/>
    </source>
</evidence>
<keyword evidence="15" id="KW-1185">Reference proteome</keyword>
<dbReference type="PROSITE" id="PS00792">
    <property type="entry name" value="DHPS_1"/>
    <property type="match status" value="1"/>
</dbReference>
<evidence type="ECO:0000256" key="5">
    <source>
        <dbReference type="ARBA" id="ARBA00012458"/>
    </source>
</evidence>
<dbReference type="NCBIfam" id="TIGR01496">
    <property type="entry name" value="DHPS"/>
    <property type="match status" value="1"/>
</dbReference>
<dbReference type="PROSITE" id="PS50972">
    <property type="entry name" value="PTERIN_BINDING"/>
    <property type="match status" value="1"/>
</dbReference>
<dbReference type="GO" id="GO:0005829">
    <property type="term" value="C:cytosol"/>
    <property type="evidence" value="ECO:0007669"/>
    <property type="project" value="TreeGrafter"/>
</dbReference>
<evidence type="ECO:0000313" key="14">
    <source>
        <dbReference type="EMBL" id="KXA16682.1"/>
    </source>
</evidence>
<keyword evidence="8 12" id="KW-0479">Metal-binding</keyword>
<dbReference type="STRING" id="134605.HMPREF3206_00234"/>
<sequence>MKLHCRGLELELGKRTYIMGILNVTPDSFSDGGKYNHLDAALQHAQEMIEEGADILDIGGESTRPGHIQISEEEEIARVVPVIQALRKQFPTILLSIDTYKWRVAEAALKAGVHILNDIWGLQYDKGEMANLAKEYEVPVIVMHNQNTEEYQEDRIQALRKFFQKSFEIAEKANLSRECLILDPGLGFGKGFQGDVEILGRLSELRDMGPILLGTSKKRFIGTLLEGLPSEERVEGTTATTVIGIQQGVDIVRVHNVKENKRVAMVADAIYRKDYVCDNITYK</sequence>
<comment type="caution">
    <text evidence="14">The sequence shown here is derived from an EMBL/GenBank/DDBJ whole genome shotgun (WGS) entry which is preliminary data.</text>
</comment>
<evidence type="ECO:0000256" key="7">
    <source>
        <dbReference type="ARBA" id="ARBA00022679"/>
    </source>
</evidence>
<protein>
    <recommendedName>
        <fullName evidence="6 12">Dihydropteroate synthase</fullName>
        <shortName evidence="12">DHPS</shortName>
        <ecNumber evidence="5 12">2.5.1.15</ecNumber>
    </recommendedName>
    <alternativeName>
        <fullName evidence="11 12">Dihydropteroate pyrophosphorylase</fullName>
    </alternativeName>
</protein>
<gene>
    <name evidence="14" type="ORF">HMPREF3206_00234</name>
</gene>
<reference evidence="15" key="1">
    <citation type="submission" date="2016-01" db="EMBL/GenBank/DDBJ databases">
        <authorList>
            <person name="Mitreva M."/>
            <person name="Pepin K.H."/>
            <person name="Mihindukulasuriya K.A."/>
            <person name="Fulton R."/>
            <person name="Fronick C."/>
            <person name="O'Laughlin M."/>
            <person name="Miner T."/>
            <person name="Herter B."/>
            <person name="Rosa B.A."/>
            <person name="Cordes M."/>
            <person name="Tomlinson C."/>
            <person name="Wollam A."/>
            <person name="Palsikar V.B."/>
            <person name="Mardis E.R."/>
            <person name="Wilson R.K."/>
        </authorList>
    </citation>
    <scope>NUCLEOTIDE SEQUENCE [LARGE SCALE GENOMIC DNA]</scope>
    <source>
        <strain evidence="15">CMW8396</strain>
    </source>
</reference>
<dbReference type="GO" id="GO:0046654">
    <property type="term" value="P:tetrahydrofolate biosynthetic process"/>
    <property type="evidence" value="ECO:0007669"/>
    <property type="project" value="UniProtKB-UniPathway"/>
</dbReference>
<dbReference type="RefSeq" id="WP_060793320.1">
    <property type="nucleotide sequence ID" value="NZ_KQ956513.1"/>
</dbReference>
<dbReference type="FunFam" id="3.20.20.20:FF:000006">
    <property type="entry name" value="Dihydropteroate synthase"/>
    <property type="match status" value="1"/>
</dbReference>
<evidence type="ECO:0000256" key="4">
    <source>
        <dbReference type="ARBA" id="ARBA00009503"/>
    </source>
</evidence>
<keyword evidence="10 12" id="KW-0289">Folate biosynthesis</keyword>
<dbReference type="AlphaFoldDB" id="A0A133NK64"/>
<evidence type="ECO:0000256" key="12">
    <source>
        <dbReference type="RuleBase" id="RU361205"/>
    </source>
</evidence>
<dbReference type="PROSITE" id="PS00793">
    <property type="entry name" value="DHPS_2"/>
    <property type="match status" value="1"/>
</dbReference>
<accession>A0A133NK64</accession>
<dbReference type="PANTHER" id="PTHR20941">
    <property type="entry name" value="FOLATE SYNTHESIS PROTEINS"/>
    <property type="match status" value="1"/>
</dbReference>
<evidence type="ECO:0000256" key="10">
    <source>
        <dbReference type="ARBA" id="ARBA00022909"/>
    </source>
</evidence>
<dbReference type="GO" id="GO:0004156">
    <property type="term" value="F:dihydropteroate synthase activity"/>
    <property type="evidence" value="ECO:0007669"/>
    <property type="project" value="UniProtKB-EC"/>
</dbReference>
<dbReference type="EMBL" id="LRPX01000007">
    <property type="protein sequence ID" value="KXA16682.1"/>
    <property type="molecule type" value="Genomic_DNA"/>
</dbReference>
<dbReference type="InterPro" id="IPR011005">
    <property type="entry name" value="Dihydropteroate_synth-like_sf"/>
</dbReference>
<comment type="pathway">
    <text evidence="3 12">Cofactor biosynthesis; tetrahydrofolate biosynthesis; 7,8-dihydrofolate from 2-amino-4-hydroxy-6-hydroxymethyl-7,8-dihydropteridine diphosphate and 4-aminobenzoate: step 1/2.</text>
</comment>
<dbReference type="InterPro" id="IPR000489">
    <property type="entry name" value="Pterin-binding_dom"/>
</dbReference>
<dbReference type="GO" id="GO:0046872">
    <property type="term" value="F:metal ion binding"/>
    <property type="evidence" value="ECO:0007669"/>
    <property type="project" value="UniProtKB-KW"/>
</dbReference>
<dbReference type="UniPathway" id="UPA00077">
    <property type="reaction ID" value="UER00156"/>
</dbReference>
<keyword evidence="9 12" id="KW-0460">Magnesium</keyword>
<dbReference type="SUPFAM" id="SSF51717">
    <property type="entry name" value="Dihydropteroate synthetase-like"/>
    <property type="match status" value="1"/>
</dbReference>
<evidence type="ECO:0000259" key="13">
    <source>
        <dbReference type="PROSITE" id="PS50972"/>
    </source>
</evidence>
<comment type="cofactor">
    <cofactor evidence="2 12">
        <name>Mg(2+)</name>
        <dbReference type="ChEBI" id="CHEBI:18420"/>
    </cofactor>
</comment>
<dbReference type="Proteomes" id="UP000070617">
    <property type="component" value="Unassembled WGS sequence"/>
</dbReference>
<evidence type="ECO:0000256" key="8">
    <source>
        <dbReference type="ARBA" id="ARBA00022723"/>
    </source>
</evidence>
<dbReference type="InterPro" id="IPR006390">
    <property type="entry name" value="DHP_synth_dom"/>
</dbReference>
<dbReference type="InterPro" id="IPR045031">
    <property type="entry name" value="DHP_synth-like"/>
</dbReference>
<name>A0A133NK64_9FUSO</name>
<feature type="domain" description="Pterin-binding" evidence="13">
    <location>
        <begin position="16"/>
        <end position="265"/>
    </location>
</feature>
<dbReference type="PATRIC" id="fig|134605.3.peg.236"/>
<dbReference type="PANTHER" id="PTHR20941:SF1">
    <property type="entry name" value="FOLIC ACID SYNTHESIS PROTEIN FOL1"/>
    <property type="match status" value="1"/>
</dbReference>
<evidence type="ECO:0000256" key="3">
    <source>
        <dbReference type="ARBA" id="ARBA00004763"/>
    </source>
</evidence>
<comment type="function">
    <text evidence="12">Catalyzes the condensation of para-aminobenzoate (pABA) with 6-hydroxymethyl-7,8-dihydropterin diphosphate (DHPt-PP) to form 7,8-dihydropteroate (H2Pte), the immediate precursor of folate derivatives.</text>
</comment>
<evidence type="ECO:0000256" key="1">
    <source>
        <dbReference type="ARBA" id="ARBA00000012"/>
    </source>
</evidence>
<proteinExistence type="inferred from homology"/>
<comment type="similarity">
    <text evidence="4 12">Belongs to the DHPS family.</text>
</comment>
<dbReference type="Pfam" id="PF00809">
    <property type="entry name" value="Pterin_bind"/>
    <property type="match status" value="1"/>
</dbReference>
<keyword evidence="7 12" id="KW-0808">Transferase</keyword>
<evidence type="ECO:0000313" key="15">
    <source>
        <dbReference type="Proteomes" id="UP000070617"/>
    </source>
</evidence>
<organism evidence="14 15">
    <name type="scientific">Fusobacterium equinum</name>
    <dbReference type="NCBI Taxonomy" id="134605"/>
    <lineage>
        <taxon>Bacteria</taxon>
        <taxon>Fusobacteriati</taxon>
        <taxon>Fusobacteriota</taxon>
        <taxon>Fusobacteriia</taxon>
        <taxon>Fusobacteriales</taxon>
        <taxon>Fusobacteriaceae</taxon>
        <taxon>Fusobacterium</taxon>
    </lineage>
</organism>
<dbReference type="GO" id="GO:0046656">
    <property type="term" value="P:folic acid biosynthetic process"/>
    <property type="evidence" value="ECO:0007669"/>
    <property type="project" value="UniProtKB-KW"/>
</dbReference>
<comment type="catalytic activity">
    <reaction evidence="1">
        <text>(7,8-dihydropterin-6-yl)methyl diphosphate + 4-aminobenzoate = 7,8-dihydropteroate + diphosphate</text>
        <dbReference type="Rhea" id="RHEA:19949"/>
        <dbReference type="ChEBI" id="CHEBI:17836"/>
        <dbReference type="ChEBI" id="CHEBI:17839"/>
        <dbReference type="ChEBI" id="CHEBI:33019"/>
        <dbReference type="ChEBI" id="CHEBI:72950"/>
        <dbReference type="EC" id="2.5.1.15"/>
    </reaction>
</comment>
<dbReference type="Gene3D" id="3.20.20.20">
    <property type="entry name" value="Dihydropteroate synthase-like"/>
    <property type="match status" value="1"/>
</dbReference>
<evidence type="ECO:0000256" key="6">
    <source>
        <dbReference type="ARBA" id="ARBA00016919"/>
    </source>
</evidence>